<reference evidence="6 7" key="1">
    <citation type="journal article" date="2023" name="BMC Biol.">
        <title>The compact genome of the sponge Oopsacas minuta (Hexactinellida) is lacking key metazoan core genes.</title>
        <authorList>
            <person name="Santini S."/>
            <person name="Schenkelaars Q."/>
            <person name="Jourda C."/>
            <person name="Duchesne M."/>
            <person name="Belahbib H."/>
            <person name="Rocher C."/>
            <person name="Selva M."/>
            <person name="Riesgo A."/>
            <person name="Vervoort M."/>
            <person name="Leys S.P."/>
            <person name="Kodjabachian L."/>
            <person name="Le Bivic A."/>
            <person name="Borchiellini C."/>
            <person name="Claverie J.M."/>
            <person name="Renard E."/>
        </authorList>
    </citation>
    <scope>NUCLEOTIDE SEQUENCE [LARGE SCALE GENOMIC DNA]</scope>
    <source>
        <strain evidence="6">SPO-2</strain>
    </source>
</reference>
<dbReference type="AlphaFoldDB" id="A0AAV7KI97"/>
<dbReference type="GO" id="GO:0005832">
    <property type="term" value="C:chaperonin-containing T-complex"/>
    <property type="evidence" value="ECO:0007669"/>
    <property type="project" value="UniProtKB-ARBA"/>
</dbReference>
<comment type="similarity">
    <text evidence="1 5">Belongs to the TCP-1 chaperonin family.</text>
</comment>
<evidence type="ECO:0000256" key="4">
    <source>
        <dbReference type="ARBA" id="ARBA00023186"/>
    </source>
</evidence>
<accession>A0AAV7KI97</accession>
<dbReference type="PRINTS" id="PR00304">
    <property type="entry name" value="TCOMPLEXTCP1"/>
</dbReference>
<dbReference type="Gene3D" id="3.50.7.10">
    <property type="entry name" value="GroEL"/>
    <property type="match status" value="1"/>
</dbReference>
<dbReference type="InterPro" id="IPR027413">
    <property type="entry name" value="GROEL-like_equatorial_sf"/>
</dbReference>
<keyword evidence="3 5" id="KW-0067">ATP-binding</keyword>
<dbReference type="InterPro" id="IPR027410">
    <property type="entry name" value="TCP-1-like_intermed_sf"/>
</dbReference>
<dbReference type="Gene3D" id="3.30.260.10">
    <property type="entry name" value="TCP-1-like chaperonin intermediate domain"/>
    <property type="match status" value="1"/>
</dbReference>
<gene>
    <name evidence="6" type="ORF">LOD99_13868</name>
</gene>
<dbReference type="GO" id="GO:0140662">
    <property type="term" value="F:ATP-dependent protein folding chaperone"/>
    <property type="evidence" value="ECO:0007669"/>
    <property type="project" value="InterPro"/>
</dbReference>
<dbReference type="Proteomes" id="UP001165289">
    <property type="component" value="Unassembled WGS sequence"/>
</dbReference>
<evidence type="ECO:0000256" key="5">
    <source>
        <dbReference type="RuleBase" id="RU004187"/>
    </source>
</evidence>
<dbReference type="FunFam" id="1.10.560.10:FF:000017">
    <property type="entry name" value="T-complex protein 1 subunit eta"/>
    <property type="match status" value="1"/>
</dbReference>
<evidence type="ECO:0000313" key="6">
    <source>
        <dbReference type="EMBL" id="KAI6661146.1"/>
    </source>
</evidence>
<keyword evidence="7" id="KW-1185">Reference proteome</keyword>
<name>A0AAV7KI97_9METZ</name>
<dbReference type="Gene3D" id="1.10.560.10">
    <property type="entry name" value="GroEL-like equatorial domain"/>
    <property type="match status" value="1"/>
</dbReference>
<dbReference type="InterPro" id="IPR002423">
    <property type="entry name" value="Cpn60/GroEL/TCP-1"/>
</dbReference>
<keyword evidence="2 5" id="KW-0547">Nucleotide-binding</keyword>
<protein>
    <submittedName>
        <fullName evidence="6">Chaperonin-like protein</fullName>
    </submittedName>
</protein>
<evidence type="ECO:0000256" key="3">
    <source>
        <dbReference type="ARBA" id="ARBA00022840"/>
    </source>
</evidence>
<evidence type="ECO:0000313" key="7">
    <source>
        <dbReference type="Proteomes" id="UP001165289"/>
    </source>
</evidence>
<keyword evidence="4 5" id="KW-0143">Chaperone</keyword>
<dbReference type="EMBL" id="JAKMXF010000022">
    <property type="protein sequence ID" value="KAI6661146.1"/>
    <property type="molecule type" value="Genomic_DNA"/>
</dbReference>
<sequence length="200" mass="21738">MRRIHREATRPLASSMVIIGEDKFIHFSGVAGGRACTVVIRGATQQILDEAERSLHDALCVLQQTLKEPKIIYGGGSGEMLMARAVQELADKVAGKESIAIEALANALRQLPTIIADNAGYDSADLIARLRALHSEGKKNMGLDMDKGTVGDMGKLGIIESYRVKLQMFVSAVEAAEMLLRVDNIIRAAPRPRSEDNRPC</sequence>
<dbReference type="Pfam" id="PF00118">
    <property type="entry name" value="Cpn60_TCP1"/>
    <property type="match status" value="1"/>
</dbReference>
<dbReference type="SUPFAM" id="SSF48592">
    <property type="entry name" value="GroEL equatorial domain-like"/>
    <property type="match status" value="1"/>
</dbReference>
<dbReference type="InterPro" id="IPR027409">
    <property type="entry name" value="GroEL-like_apical_dom_sf"/>
</dbReference>
<dbReference type="GO" id="GO:0005524">
    <property type="term" value="F:ATP binding"/>
    <property type="evidence" value="ECO:0007669"/>
    <property type="project" value="UniProtKB-KW"/>
</dbReference>
<proteinExistence type="inferred from homology"/>
<comment type="caution">
    <text evidence="6">The sequence shown here is derived from an EMBL/GenBank/DDBJ whole genome shotgun (WGS) entry which is preliminary data.</text>
</comment>
<evidence type="ECO:0000256" key="2">
    <source>
        <dbReference type="ARBA" id="ARBA00022741"/>
    </source>
</evidence>
<dbReference type="InterPro" id="IPR017998">
    <property type="entry name" value="Chaperone_TCP-1"/>
</dbReference>
<organism evidence="6 7">
    <name type="scientific">Oopsacas minuta</name>
    <dbReference type="NCBI Taxonomy" id="111878"/>
    <lineage>
        <taxon>Eukaryota</taxon>
        <taxon>Metazoa</taxon>
        <taxon>Porifera</taxon>
        <taxon>Hexactinellida</taxon>
        <taxon>Hexasterophora</taxon>
        <taxon>Lyssacinosida</taxon>
        <taxon>Leucopsacidae</taxon>
        <taxon>Oopsacas</taxon>
    </lineage>
</organism>
<dbReference type="PANTHER" id="PTHR11353">
    <property type="entry name" value="CHAPERONIN"/>
    <property type="match status" value="1"/>
</dbReference>
<evidence type="ECO:0000256" key="1">
    <source>
        <dbReference type="ARBA" id="ARBA00008020"/>
    </source>
</evidence>